<keyword evidence="1 5" id="KW-0479">Metal-binding</keyword>
<dbReference type="Proteomes" id="UP001152523">
    <property type="component" value="Unassembled WGS sequence"/>
</dbReference>
<evidence type="ECO:0000256" key="4">
    <source>
        <dbReference type="ARBA" id="ARBA00022833"/>
    </source>
</evidence>
<evidence type="ECO:0000259" key="6">
    <source>
        <dbReference type="PROSITE" id="PS50103"/>
    </source>
</evidence>
<dbReference type="InterPro" id="IPR000571">
    <property type="entry name" value="Znf_CCCH"/>
</dbReference>
<reference evidence="7" key="1">
    <citation type="submission" date="2022-07" db="EMBL/GenBank/DDBJ databases">
        <authorList>
            <person name="Macas J."/>
            <person name="Novak P."/>
            <person name="Neumann P."/>
        </authorList>
    </citation>
    <scope>NUCLEOTIDE SEQUENCE</scope>
</reference>
<keyword evidence="3 5" id="KW-0863">Zinc-finger</keyword>
<dbReference type="Gene3D" id="4.10.1000.10">
    <property type="entry name" value="Zinc finger, CCCH-type"/>
    <property type="match status" value="1"/>
</dbReference>
<evidence type="ECO:0000256" key="1">
    <source>
        <dbReference type="ARBA" id="ARBA00022723"/>
    </source>
</evidence>
<dbReference type="InterPro" id="IPR036855">
    <property type="entry name" value="Znf_CCCH_sf"/>
</dbReference>
<evidence type="ECO:0000256" key="2">
    <source>
        <dbReference type="ARBA" id="ARBA00022737"/>
    </source>
</evidence>
<gene>
    <name evidence="7" type="ORF">CEPIT_LOCUS531</name>
</gene>
<dbReference type="GO" id="GO:0003723">
    <property type="term" value="F:RNA binding"/>
    <property type="evidence" value="ECO:0007669"/>
    <property type="project" value="InterPro"/>
</dbReference>
<evidence type="ECO:0000313" key="8">
    <source>
        <dbReference type="Proteomes" id="UP001152523"/>
    </source>
</evidence>
<dbReference type="SMART" id="SM00356">
    <property type="entry name" value="ZnF_C3H1"/>
    <property type="match status" value="3"/>
</dbReference>
<sequence length="953" mass="104561">MENCFTWDGTKPCGNPFRFNPPPSRRPLMSETCRTLFCILSSCSTRSELQHSQQIQGNGTTTTKELVDQHLEAEIKLVDATDDDKNNGHAIWQDLGDIIDAQMMDCIDSLDQIEDSTECDAQAPQENDANNGVVSSVSLVDTKQDSTLDFQLDGEEAEKSNIRDLPAGESDFEKPQKMDTEISIGEACVTRGSCLHIETESSQLVQIDQEKNDIEENDVLGDTEHGLQLKELELQNLISPSGPLTLSVSEEVEEGQISGDDEVNYQENGANNGIVSSVSLVDTKQDSTLDFQLDGEEAEKSNIRDLPAGESDFEKLQKMDTEISIGEACATTGSCLHIESESSQLVQSDQEKNDIEENDVLGDTEHGLQLKELELQNLISPSGPSNLSVSEEVEEGQISGDDEVNYYEPDDCMIFEEAVSLEQEIARVCTTAIKEPTHDVRDTKPQEKDVLTSVCNESKKCIREFSKKVEENDFETVECKNGAEKVYFSFDNVIERDIVTNQIEGAKKVDGSAVFYPLKTSTSEYATEKQGFVTKTKDTNKMTKKNVRGPITEERKAKRKVKKKIKQAEKNRKLGVKRLKLPPPIMKPKKVSYCHHYLKGRCHEGEKCNFSHDTIPLTKSTPCCHFARNSCMKGDNCPYDHQLSKYPCNNFASMGFCSRGAKCLFSHDVPAKTESSKTPASAAHLGSPLLPCSLSPKMQVSANGSSPQLHLGEPMQKLAFQTPNGVSFITRGKSSLVKESGSGKFTQKEILSNSVIAQKPNDVMKERSPAGIPNGVNFLCFGGATLNDSTPNTNSNMLNRDGESKSGGICRIETRTEAHLKPTPRGISLLSFGKASSDGSTSKDQSILCSKEPNIATPVAPHERQNLLRRLDDSRNMQFKLLSSPPLSNQLYGQSTAGNSFGLPNSTFLASMLGSAQKAIQSTLAFSAKIEPGIKLDQSIGASVVTPQVIEHQ</sequence>
<protein>
    <recommendedName>
        <fullName evidence="6">C3H1-type domain-containing protein</fullName>
    </recommendedName>
</protein>
<feature type="domain" description="C3H1-type" evidence="6">
    <location>
        <begin position="642"/>
        <end position="670"/>
    </location>
</feature>
<feature type="zinc finger region" description="C3H1-type" evidence="5">
    <location>
        <begin position="642"/>
        <end position="670"/>
    </location>
</feature>
<dbReference type="SUPFAM" id="SSF90229">
    <property type="entry name" value="CCCH zinc finger"/>
    <property type="match status" value="1"/>
</dbReference>
<dbReference type="Pfam" id="PF00642">
    <property type="entry name" value="zf-CCCH"/>
    <property type="match status" value="1"/>
</dbReference>
<proteinExistence type="predicted"/>
<evidence type="ECO:0000256" key="5">
    <source>
        <dbReference type="PROSITE-ProRule" id="PRU00723"/>
    </source>
</evidence>
<dbReference type="InterPro" id="IPR045124">
    <property type="entry name" value="Su(sable)-like"/>
</dbReference>
<feature type="zinc finger region" description="C3H1-type" evidence="5">
    <location>
        <begin position="617"/>
        <end position="641"/>
    </location>
</feature>
<dbReference type="PANTHER" id="PTHR13119:SF12">
    <property type="entry name" value="PROTEIN SUPPRESSOR OF SABLE"/>
    <property type="match status" value="1"/>
</dbReference>
<dbReference type="EMBL" id="CAMAPF010000005">
    <property type="protein sequence ID" value="CAH9053523.1"/>
    <property type="molecule type" value="Genomic_DNA"/>
</dbReference>
<feature type="domain" description="C3H1-type" evidence="6">
    <location>
        <begin position="588"/>
        <end position="615"/>
    </location>
</feature>
<evidence type="ECO:0000256" key="3">
    <source>
        <dbReference type="ARBA" id="ARBA00022771"/>
    </source>
</evidence>
<keyword evidence="2" id="KW-0677">Repeat</keyword>
<feature type="zinc finger region" description="C3H1-type" evidence="5">
    <location>
        <begin position="588"/>
        <end position="615"/>
    </location>
</feature>
<dbReference type="GO" id="GO:0005634">
    <property type="term" value="C:nucleus"/>
    <property type="evidence" value="ECO:0007669"/>
    <property type="project" value="TreeGrafter"/>
</dbReference>
<comment type="caution">
    <text evidence="7">The sequence shown here is derived from an EMBL/GenBank/DDBJ whole genome shotgun (WGS) entry which is preliminary data.</text>
</comment>
<dbReference type="AlphaFoldDB" id="A0AAV0C1Z9"/>
<name>A0AAV0C1Z9_9ASTE</name>
<keyword evidence="4 5" id="KW-0862">Zinc</keyword>
<dbReference type="GO" id="GO:0008270">
    <property type="term" value="F:zinc ion binding"/>
    <property type="evidence" value="ECO:0007669"/>
    <property type="project" value="UniProtKB-KW"/>
</dbReference>
<evidence type="ECO:0000313" key="7">
    <source>
        <dbReference type="EMBL" id="CAH9053523.1"/>
    </source>
</evidence>
<accession>A0AAV0C1Z9</accession>
<feature type="domain" description="C3H1-type" evidence="6">
    <location>
        <begin position="617"/>
        <end position="641"/>
    </location>
</feature>
<dbReference type="PANTHER" id="PTHR13119">
    <property type="entry name" value="ZINC FINGER CCCH DOMAIN-CONTAINING PROTEI"/>
    <property type="match status" value="1"/>
</dbReference>
<keyword evidence="8" id="KW-1185">Reference proteome</keyword>
<organism evidence="7 8">
    <name type="scientific">Cuscuta epithymum</name>
    <dbReference type="NCBI Taxonomy" id="186058"/>
    <lineage>
        <taxon>Eukaryota</taxon>
        <taxon>Viridiplantae</taxon>
        <taxon>Streptophyta</taxon>
        <taxon>Embryophyta</taxon>
        <taxon>Tracheophyta</taxon>
        <taxon>Spermatophyta</taxon>
        <taxon>Magnoliopsida</taxon>
        <taxon>eudicotyledons</taxon>
        <taxon>Gunneridae</taxon>
        <taxon>Pentapetalae</taxon>
        <taxon>asterids</taxon>
        <taxon>lamiids</taxon>
        <taxon>Solanales</taxon>
        <taxon>Convolvulaceae</taxon>
        <taxon>Cuscuteae</taxon>
        <taxon>Cuscuta</taxon>
        <taxon>Cuscuta subgen. Cuscuta</taxon>
    </lineage>
</organism>
<dbReference type="GO" id="GO:0045892">
    <property type="term" value="P:negative regulation of DNA-templated transcription"/>
    <property type="evidence" value="ECO:0007669"/>
    <property type="project" value="InterPro"/>
</dbReference>
<dbReference type="PROSITE" id="PS50103">
    <property type="entry name" value="ZF_C3H1"/>
    <property type="match status" value="3"/>
</dbReference>